<proteinExistence type="predicted"/>
<evidence type="ECO:0000256" key="2">
    <source>
        <dbReference type="SAM" id="Phobius"/>
    </source>
</evidence>
<dbReference type="PROSITE" id="PS51318">
    <property type="entry name" value="TAT"/>
    <property type="match status" value="1"/>
</dbReference>
<evidence type="ECO:0008006" key="5">
    <source>
        <dbReference type="Google" id="ProtNLM"/>
    </source>
</evidence>
<feature type="region of interest" description="Disordered" evidence="1">
    <location>
        <begin position="56"/>
        <end position="77"/>
    </location>
</feature>
<comment type="caution">
    <text evidence="3">The sequence shown here is derived from an EMBL/GenBank/DDBJ whole genome shotgun (WGS) entry which is preliminary data.</text>
</comment>
<dbReference type="EMBL" id="JBEZFP010000007">
    <property type="protein sequence ID" value="MEU8132772.1"/>
    <property type="molecule type" value="Genomic_DNA"/>
</dbReference>
<keyword evidence="4" id="KW-1185">Reference proteome</keyword>
<sequence>MHAQQDGSDQEAASAPATRVRLGLRRRRYLASAAAASVLALLGTALAFAAFDDGRASGESTSGPTMPSPDPRRGPALDPVFDPAVGPIGPRVELDCPITLTGDPVPAPLDPRATAGNAHTLATGAVAARLCEPPEPFRTGGPPVATRVGPMPTTLYHDVDRVVRKVNSYAEADRYSLPPHTFCPLDARAWLTLELLYPGGIRVSVPMNLGGCGEARFSDTTRQGARGFDTHMTALLEEQRMADPPTPAPAAPVCEESRPAGRVPLRRESLGLHRDVVPYAAAHLVACRYSAGPDGDWTLRGTDDLGPQREEIRALVNAAVPEQDIQPWPDSVPCDYPREGFTLLGFADAAGARYEVLVVGGPCAHMYLELRSATYGGEQGAPVPADLLRRLGL</sequence>
<keyword evidence="2" id="KW-0472">Membrane</keyword>
<gene>
    <name evidence="3" type="ORF">AB0C36_04605</name>
</gene>
<dbReference type="InterPro" id="IPR006311">
    <property type="entry name" value="TAT_signal"/>
</dbReference>
<feature type="transmembrane region" description="Helical" evidence="2">
    <location>
        <begin position="29"/>
        <end position="51"/>
    </location>
</feature>
<protein>
    <recommendedName>
        <fullName evidence="5">DUF3298 domain-containing protein</fullName>
    </recommendedName>
</protein>
<name>A0ABV3DC45_9ACTN</name>
<evidence type="ECO:0000313" key="4">
    <source>
        <dbReference type="Proteomes" id="UP001551482"/>
    </source>
</evidence>
<evidence type="ECO:0000313" key="3">
    <source>
        <dbReference type="EMBL" id="MEU8132772.1"/>
    </source>
</evidence>
<keyword evidence="2" id="KW-0812">Transmembrane</keyword>
<keyword evidence="2" id="KW-1133">Transmembrane helix</keyword>
<organism evidence="3 4">
    <name type="scientific">Streptodolium elevatio</name>
    <dbReference type="NCBI Taxonomy" id="3157996"/>
    <lineage>
        <taxon>Bacteria</taxon>
        <taxon>Bacillati</taxon>
        <taxon>Actinomycetota</taxon>
        <taxon>Actinomycetes</taxon>
        <taxon>Kitasatosporales</taxon>
        <taxon>Streptomycetaceae</taxon>
        <taxon>Streptodolium</taxon>
    </lineage>
</organism>
<accession>A0ABV3DC45</accession>
<evidence type="ECO:0000256" key="1">
    <source>
        <dbReference type="SAM" id="MobiDB-lite"/>
    </source>
</evidence>
<dbReference type="RefSeq" id="WP_358349139.1">
    <property type="nucleotide sequence ID" value="NZ_JBEZFP010000007.1"/>
</dbReference>
<dbReference type="Proteomes" id="UP001551482">
    <property type="component" value="Unassembled WGS sequence"/>
</dbReference>
<reference evidence="3 4" key="1">
    <citation type="submission" date="2024-06" db="EMBL/GenBank/DDBJ databases">
        <title>The Natural Products Discovery Center: Release of the First 8490 Sequenced Strains for Exploring Actinobacteria Biosynthetic Diversity.</title>
        <authorList>
            <person name="Kalkreuter E."/>
            <person name="Kautsar S.A."/>
            <person name="Yang D."/>
            <person name="Bader C.D."/>
            <person name="Teijaro C.N."/>
            <person name="Fluegel L."/>
            <person name="Davis C.M."/>
            <person name="Simpson J.R."/>
            <person name="Lauterbach L."/>
            <person name="Steele A.D."/>
            <person name="Gui C."/>
            <person name="Meng S."/>
            <person name="Li G."/>
            <person name="Viehrig K."/>
            <person name="Ye F."/>
            <person name="Su P."/>
            <person name="Kiefer A.F."/>
            <person name="Nichols A."/>
            <person name="Cepeda A.J."/>
            <person name="Yan W."/>
            <person name="Fan B."/>
            <person name="Jiang Y."/>
            <person name="Adhikari A."/>
            <person name="Zheng C.-J."/>
            <person name="Schuster L."/>
            <person name="Cowan T.M."/>
            <person name="Smanski M.J."/>
            <person name="Chevrette M.G."/>
            <person name="De Carvalho L.P.S."/>
            <person name="Shen B."/>
        </authorList>
    </citation>
    <scope>NUCLEOTIDE SEQUENCE [LARGE SCALE GENOMIC DNA]</scope>
    <source>
        <strain evidence="3 4">NPDC048946</strain>
    </source>
</reference>